<evidence type="ECO:0000313" key="1">
    <source>
        <dbReference type="EMBL" id="KAG2627014.1"/>
    </source>
</evidence>
<accession>A0A8T0V0V6</accession>
<dbReference type="EMBL" id="CM029041">
    <property type="protein sequence ID" value="KAG2627014.1"/>
    <property type="molecule type" value="Genomic_DNA"/>
</dbReference>
<reference evidence="1" key="1">
    <citation type="submission" date="2020-05" db="EMBL/GenBank/DDBJ databases">
        <title>WGS assembly of Panicum virgatum.</title>
        <authorList>
            <person name="Lovell J.T."/>
            <person name="Jenkins J."/>
            <person name="Shu S."/>
            <person name="Juenger T.E."/>
            <person name="Schmutz J."/>
        </authorList>
    </citation>
    <scope>NUCLEOTIDE SEQUENCE</scope>
    <source>
        <strain evidence="1">AP13</strain>
    </source>
</reference>
<gene>
    <name evidence="1" type="ORF">PVAP13_3KG486182</name>
</gene>
<organism evidence="1 2">
    <name type="scientific">Panicum virgatum</name>
    <name type="common">Blackwell switchgrass</name>
    <dbReference type="NCBI Taxonomy" id="38727"/>
    <lineage>
        <taxon>Eukaryota</taxon>
        <taxon>Viridiplantae</taxon>
        <taxon>Streptophyta</taxon>
        <taxon>Embryophyta</taxon>
        <taxon>Tracheophyta</taxon>
        <taxon>Spermatophyta</taxon>
        <taxon>Magnoliopsida</taxon>
        <taxon>Liliopsida</taxon>
        <taxon>Poales</taxon>
        <taxon>Poaceae</taxon>
        <taxon>PACMAD clade</taxon>
        <taxon>Panicoideae</taxon>
        <taxon>Panicodae</taxon>
        <taxon>Paniceae</taxon>
        <taxon>Panicinae</taxon>
        <taxon>Panicum</taxon>
        <taxon>Panicum sect. Hiantes</taxon>
    </lineage>
</organism>
<keyword evidence="2" id="KW-1185">Reference proteome</keyword>
<protein>
    <submittedName>
        <fullName evidence="1">Uncharacterized protein</fullName>
    </submittedName>
</protein>
<dbReference type="AlphaFoldDB" id="A0A8T0V0V6"/>
<sequence length="135" mass="14157">MTSCSSALSRFVPPQGLTPSSIVVGNGSLLPVTGTGTRMLTGLVVPTRASPPRAMLCFSGITSSPGPPSARILSPDQALKRSIGLWLMLLPRCHGCASFFMSFMCRFDDLSLSTVTTSALSTCLPTQFNISTPST</sequence>
<dbReference type="Proteomes" id="UP000823388">
    <property type="component" value="Chromosome 3K"/>
</dbReference>
<proteinExistence type="predicted"/>
<comment type="caution">
    <text evidence="1">The sequence shown here is derived from an EMBL/GenBank/DDBJ whole genome shotgun (WGS) entry which is preliminary data.</text>
</comment>
<evidence type="ECO:0000313" key="2">
    <source>
        <dbReference type="Proteomes" id="UP000823388"/>
    </source>
</evidence>
<name>A0A8T0V0V6_PANVG</name>